<evidence type="ECO:0000313" key="2">
    <source>
        <dbReference type="EMBL" id="RAL26373.1"/>
    </source>
</evidence>
<reference evidence="2 3" key="2">
    <citation type="submission" date="2018-06" db="EMBL/GenBank/DDBJ databases">
        <authorList>
            <person name="Zhirakovskaya E."/>
        </authorList>
    </citation>
    <scope>NUCLEOTIDE SEQUENCE [LARGE SCALE GENOMIC DNA]</scope>
    <source>
        <strain evidence="2 3">FBKL4.011</strain>
    </source>
</reference>
<gene>
    <name evidence="2" type="ORF">DL897_05120</name>
</gene>
<protein>
    <recommendedName>
        <fullName evidence="1">HTH cro/C1-type domain-containing protein</fullName>
    </recommendedName>
</protein>
<dbReference type="OrthoDB" id="9797543at2"/>
<feature type="domain" description="HTH cro/C1-type" evidence="1">
    <location>
        <begin position="8"/>
        <end position="40"/>
    </location>
</feature>
<reference evidence="2 3" key="1">
    <citation type="submission" date="2018-06" db="EMBL/GenBank/DDBJ databases">
        <title>Thermoflavimicrobium daqus sp. nov., a thermophilic microbe isolated from Moutai-flavour Daqu.</title>
        <authorList>
            <person name="Wang X."/>
            <person name="Zhou H."/>
        </authorList>
    </citation>
    <scope>NUCLEOTIDE SEQUENCE [LARGE SCALE GENOMIC DNA]</scope>
    <source>
        <strain evidence="2 3">FBKL4.011</strain>
    </source>
</reference>
<dbReference type="PANTHER" id="PTHR34475:SF1">
    <property type="entry name" value="CYTOSKELETON PROTEIN RODZ"/>
    <property type="match status" value="1"/>
</dbReference>
<name>A0A364K7V7_9BACL</name>
<dbReference type="SMART" id="SM00530">
    <property type="entry name" value="HTH_XRE"/>
    <property type="match status" value="1"/>
</dbReference>
<dbReference type="PANTHER" id="PTHR34475">
    <property type="match status" value="1"/>
</dbReference>
<comment type="caution">
    <text evidence="2">The sequence shown here is derived from an EMBL/GenBank/DDBJ whole genome shotgun (WGS) entry which is preliminary data.</text>
</comment>
<dbReference type="CDD" id="cd00093">
    <property type="entry name" value="HTH_XRE"/>
    <property type="match status" value="1"/>
</dbReference>
<dbReference type="Pfam" id="PF13413">
    <property type="entry name" value="HTH_25"/>
    <property type="match status" value="1"/>
</dbReference>
<evidence type="ECO:0000259" key="1">
    <source>
        <dbReference type="PROSITE" id="PS50943"/>
    </source>
</evidence>
<proteinExistence type="predicted"/>
<evidence type="ECO:0000313" key="3">
    <source>
        <dbReference type="Proteomes" id="UP000251213"/>
    </source>
</evidence>
<dbReference type="EMBL" id="QJKK01000002">
    <property type="protein sequence ID" value="RAL26373.1"/>
    <property type="molecule type" value="Genomic_DNA"/>
</dbReference>
<sequence>MYTIGQQLRQARERLGINLEEMERRTRVHISYLQALENDQMDSLFNPVYVRAYIRAYAKEVGLPDQALIEQYEAMASQTNQTTMKKSMVNTHPHATNQSVAMPRPNNSSYQKEESRNKTKVIQSARKNSPQMQPNVSQIQSSQKTLSMNTIQMSSAHLNRKFAPRKVAMRAKEQEMSSLAGEKKKSSPWKWITVICALLLVGGGGAYFTWNGKSSGETNAAANPPIENPGIVGSSGPLLEPGEANDELGQMYYISNVNKLEVKFMGRNKSSKFKFGTSKDNAKEMVLKPGETFSVNTAGKSEIWFWFEIPSSFEVTINGQILDTSAQDLAKSYRVQIKK</sequence>
<dbReference type="InterPro" id="IPR001387">
    <property type="entry name" value="Cro/C1-type_HTH"/>
</dbReference>
<dbReference type="RefSeq" id="WP_113658058.1">
    <property type="nucleotide sequence ID" value="NZ_KZ845664.1"/>
</dbReference>
<dbReference type="PROSITE" id="PS50943">
    <property type="entry name" value="HTH_CROC1"/>
    <property type="match status" value="1"/>
</dbReference>
<dbReference type="InterPro" id="IPR050400">
    <property type="entry name" value="Bact_Cytoskel_RodZ"/>
</dbReference>
<dbReference type="Gene3D" id="1.10.260.40">
    <property type="entry name" value="lambda repressor-like DNA-binding domains"/>
    <property type="match status" value="1"/>
</dbReference>
<accession>A0A364K7V7</accession>
<dbReference type="InterPro" id="IPR010982">
    <property type="entry name" value="Lambda_DNA-bd_dom_sf"/>
</dbReference>
<dbReference type="AlphaFoldDB" id="A0A364K7V7"/>
<organism evidence="2 3">
    <name type="scientific">Thermoflavimicrobium daqui</name>
    <dbReference type="NCBI Taxonomy" id="2137476"/>
    <lineage>
        <taxon>Bacteria</taxon>
        <taxon>Bacillati</taxon>
        <taxon>Bacillota</taxon>
        <taxon>Bacilli</taxon>
        <taxon>Bacillales</taxon>
        <taxon>Thermoactinomycetaceae</taxon>
        <taxon>Thermoflavimicrobium</taxon>
    </lineage>
</organism>
<dbReference type="GO" id="GO:0003677">
    <property type="term" value="F:DNA binding"/>
    <property type="evidence" value="ECO:0007669"/>
    <property type="project" value="InterPro"/>
</dbReference>
<dbReference type="Proteomes" id="UP000251213">
    <property type="component" value="Unassembled WGS sequence"/>
</dbReference>
<keyword evidence="3" id="KW-1185">Reference proteome</keyword>
<dbReference type="SUPFAM" id="SSF47413">
    <property type="entry name" value="lambda repressor-like DNA-binding domains"/>
    <property type="match status" value="1"/>
</dbReference>